<dbReference type="SUPFAM" id="SSF55729">
    <property type="entry name" value="Acyl-CoA N-acyltransferases (Nat)"/>
    <property type="match status" value="1"/>
</dbReference>
<sequence>MRRASYLVETTEDFGNWYLPVSGDFDGYWSGRGARLRNTVERKERALRRDHAVELDIIDNPAEAERAIDLYERVHARSWKEPEPYPHFIPTLIREGMTAGAVRVGILLADGEPVASQLWIVWRGRATIFKLSYDERLRKLSAGSVLTRHMMREAFRVGDIVEIDFGCGDDPYKKDWLPERRQRWTLTAYDPLTACGAAHTLRRYLPRLIRRRLTGI</sequence>
<comment type="caution">
    <text evidence="2">The sequence shown here is derived from an EMBL/GenBank/DDBJ whole genome shotgun (WGS) entry which is preliminary data.</text>
</comment>
<evidence type="ECO:0000313" key="3">
    <source>
        <dbReference type="Proteomes" id="UP000019486"/>
    </source>
</evidence>
<dbReference type="InterPro" id="IPR038740">
    <property type="entry name" value="BioF2-like_GNAT_dom"/>
</dbReference>
<dbReference type="Gene3D" id="3.40.630.30">
    <property type="match status" value="1"/>
</dbReference>
<name>W9HBD8_9PROT</name>
<evidence type="ECO:0000313" key="2">
    <source>
        <dbReference type="EMBL" id="EWY42056.1"/>
    </source>
</evidence>
<proteinExistence type="predicted"/>
<feature type="domain" description="BioF2-like acetyltransferase" evidence="1">
    <location>
        <begin position="35"/>
        <end position="174"/>
    </location>
</feature>
<reference evidence="2 3" key="1">
    <citation type="submission" date="2013-08" db="EMBL/GenBank/DDBJ databases">
        <title>The genome sequence of Skermanella stibiiresistens.</title>
        <authorList>
            <person name="Zhu W."/>
            <person name="Wang G."/>
        </authorList>
    </citation>
    <scope>NUCLEOTIDE SEQUENCE [LARGE SCALE GENOMIC DNA]</scope>
    <source>
        <strain evidence="2 3">SB22</strain>
    </source>
</reference>
<dbReference type="EMBL" id="AVFL01000002">
    <property type="protein sequence ID" value="EWY42056.1"/>
    <property type="molecule type" value="Genomic_DNA"/>
</dbReference>
<keyword evidence="3" id="KW-1185">Reference proteome</keyword>
<dbReference type="STRING" id="1385369.N825_19210"/>
<dbReference type="AlphaFoldDB" id="W9HBD8"/>
<dbReference type="InterPro" id="IPR016181">
    <property type="entry name" value="Acyl_CoA_acyltransferase"/>
</dbReference>
<protein>
    <recommendedName>
        <fullName evidence="1">BioF2-like acetyltransferase domain-containing protein</fullName>
    </recommendedName>
</protein>
<accession>W9HBD8</accession>
<dbReference type="Proteomes" id="UP000019486">
    <property type="component" value="Unassembled WGS sequence"/>
</dbReference>
<gene>
    <name evidence="2" type="ORF">N825_19210</name>
</gene>
<dbReference type="Pfam" id="PF13480">
    <property type="entry name" value="Acetyltransf_6"/>
    <property type="match status" value="1"/>
</dbReference>
<evidence type="ECO:0000259" key="1">
    <source>
        <dbReference type="Pfam" id="PF13480"/>
    </source>
</evidence>
<organism evidence="2 3">
    <name type="scientific">Skermanella stibiiresistens SB22</name>
    <dbReference type="NCBI Taxonomy" id="1385369"/>
    <lineage>
        <taxon>Bacteria</taxon>
        <taxon>Pseudomonadati</taxon>
        <taxon>Pseudomonadota</taxon>
        <taxon>Alphaproteobacteria</taxon>
        <taxon>Rhodospirillales</taxon>
        <taxon>Azospirillaceae</taxon>
        <taxon>Skermanella</taxon>
    </lineage>
</organism>